<dbReference type="EMBL" id="VYGV01000011">
    <property type="protein sequence ID" value="NWF46158.1"/>
    <property type="molecule type" value="Genomic_DNA"/>
</dbReference>
<accession>A0A7Y8GY48</accession>
<organism evidence="1 2">
    <name type="scientific">Hydrogenophaga aromaticivorans</name>
    <dbReference type="NCBI Taxonomy" id="2610898"/>
    <lineage>
        <taxon>Bacteria</taxon>
        <taxon>Pseudomonadati</taxon>
        <taxon>Pseudomonadota</taxon>
        <taxon>Betaproteobacteria</taxon>
        <taxon>Burkholderiales</taxon>
        <taxon>Comamonadaceae</taxon>
        <taxon>Hydrogenophaga</taxon>
    </lineage>
</organism>
<keyword evidence="2" id="KW-1185">Reference proteome</keyword>
<evidence type="ECO:0000313" key="1">
    <source>
        <dbReference type="EMBL" id="NWF46158.1"/>
    </source>
</evidence>
<dbReference type="Pfam" id="PF14460">
    <property type="entry name" value="Prok-E2_D"/>
    <property type="match status" value="1"/>
</dbReference>
<dbReference type="RefSeq" id="WP_177136063.1">
    <property type="nucleotide sequence ID" value="NZ_VYGV01000011.1"/>
</dbReference>
<sequence>MLEVHVSERGQAATLSGAILLYGGKNRQSGYGEETSFATVHPVSEVNSRMEIMPGRLLTQKDLATFTKSLAKTEATAVNATRWLDSRILATGPDRMIWWTPPHQRAMFFETSEAAKLEIAGSGACPVPGMVWMAMPGNGLFVFAVKGTVRPMQSDQLYQAPFFNVWSRGKVCTGSAELPSTENRWEVQAWENTFFGSRFTHPNFTEKDRLIKGAEPCLFWKKMLAKPAAVFPERRLVQFPMVVGDLLDPLVVDKLNKVPKAKGEF</sequence>
<reference evidence="1 2" key="1">
    <citation type="submission" date="2019-09" db="EMBL/GenBank/DDBJ databases">
        <title>Hydrogenophaga aromatica sp. nov., isolated from a para-xylene-degrading enrichment culture.</title>
        <authorList>
            <person name="Tancsics A."/>
            <person name="Banerjee S."/>
        </authorList>
    </citation>
    <scope>NUCLEOTIDE SEQUENCE [LARGE SCALE GENOMIC DNA]</scope>
    <source>
        <strain evidence="1 2">D2P1</strain>
    </source>
</reference>
<name>A0A7Y8GY48_9BURK</name>
<dbReference type="NCBIfam" id="TIGR03737">
    <property type="entry name" value="PRTRC_B"/>
    <property type="match status" value="1"/>
</dbReference>
<dbReference type="InterPro" id="IPR032787">
    <property type="entry name" value="Prok-E2_D"/>
</dbReference>
<dbReference type="Proteomes" id="UP000545507">
    <property type="component" value="Unassembled WGS sequence"/>
</dbReference>
<dbReference type="AlphaFoldDB" id="A0A7Y8GY48"/>
<gene>
    <name evidence="1" type="ORF">F3K02_12975</name>
</gene>
<proteinExistence type="predicted"/>
<comment type="caution">
    <text evidence="1">The sequence shown here is derived from an EMBL/GenBank/DDBJ whole genome shotgun (WGS) entry which is preliminary data.</text>
</comment>
<dbReference type="InterPro" id="IPR022280">
    <property type="entry name" value="PRTRC_protein-B"/>
</dbReference>
<protein>
    <submittedName>
        <fullName evidence="1">PRTRC system protein B</fullName>
    </submittedName>
</protein>
<evidence type="ECO:0000313" key="2">
    <source>
        <dbReference type="Proteomes" id="UP000545507"/>
    </source>
</evidence>